<dbReference type="OrthoDB" id="3180714at2759"/>
<protein>
    <submittedName>
        <fullName evidence="1">Uncharacterized protein</fullName>
    </submittedName>
</protein>
<comment type="caution">
    <text evidence="1">The sequence shown here is derived from an EMBL/GenBank/DDBJ whole genome shotgun (WGS) entry which is preliminary data.</text>
</comment>
<dbReference type="AlphaFoldDB" id="A0A8K0JDT4"/>
<gene>
    <name evidence="1" type="ORF">E4U42_006771</name>
</gene>
<keyword evidence="2" id="KW-1185">Reference proteome</keyword>
<evidence type="ECO:0000313" key="2">
    <source>
        <dbReference type="Proteomes" id="UP000811619"/>
    </source>
</evidence>
<accession>A0A8K0JDT4</accession>
<organism evidence="1 2">
    <name type="scientific">Claviceps africana</name>
    <dbReference type="NCBI Taxonomy" id="83212"/>
    <lineage>
        <taxon>Eukaryota</taxon>
        <taxon>Fungi</taxon>
        <taxon>Dikarya</taxon>
        <taxon>Ascomycota</taxon>
        <taxon>Pezizomycotina</taxon>
        <taxon>Sordariomycetes</taxon>
        <taxon>Hypocreomycetidae</taxon>
        <taxon>Hypocreales</taxon>
        <taxon>Clavicipitaceae</taxon>
        <taxon>Claviceps</taxon>
    </lineage>
</organism>
<sequence>MSETILLTESPELAHKEGIVSRNDAGYLKSATLGKWPPDVLQFNTERQSTILEGSCIDKKFRESSEEVGSSVTNNIIDSRDDLDNLPILGVATETRTGLLQSPTSGKFFQNTHFKIQRSTIAGLGAIAARNLTEGDVILRCGDEPSCECTAEAWDATDTSDMENKLLCGHRNGCRLISSGVSVQPYMPPVSEH</sequence>
<dbReference type="EMBL" id="SRPY01000072">
    <property type="protein sequence ID" value="KAG5929221.1"/>
    <property type="molecule type" value="Genomic_DNA"/>
</dbReference>
<proteinExistence type="predicted"/>
<name>A0A8K0JDT4_9HYPO</name>
<evidence type="ECO:0000313" key="1">
    <source>
        <dbReference type="EMBL" id="KAG5929221.1"/>
    </source>
</evidence>
<dbReference type="Proteomes" id="UP000811619">
    <property type="component" value="Unassembled WGS sequence"/>
</dbReference>
<reference evidence="1" key="1">
    <citation type="journal article" date="2020" name="bioRxiv">
        <title>Whole genome comparisons of ergot fungi reveals the divergence and evolution of species within the genus Claviceps are the result of varying mechanisms driving genome evolution and host range expansion.</title>
        <authorList>
            <person name="Wyka S.A."/>
            <person name="Mondo S.J."/>
            <person name="Liu M."/>
            <person name="Dettman J."/>
            <person name="Nalam V."/>
            <person name="Broders K.D."/>
        </authorList>
    </citation>
    <scope>NUCLEOTIDE SEQUENCE</scope>
    <source>
        <strain evidence="1">CCC 489</strain>
    </source>
</reference>